<evidence type="ECO:0000256" key="10">
    <source>
        <dbReference type="ARBA" id="ARBA00023146"/>
    </source>
</evidence>
<keyword evidence="5" id="KW-0547">Nucleotide-binding</keyword>
<dbReference type="PROSITE" id="PS51447">
    <property type="entry name" value="FDX_ACB"/>
    <property type="match status" value="1"/>
</dbReference>
<evidence type="ECO:0000256" key="12">
    <source>
        <dbReference type="ARBA" id="ARBA00049255"/>
    </source>
</evidence>
<dbReference type="SUPFAM" id="SSF55681">
    <property type="entry name" value="Class II aaRS and biotin synthetases"/>
    <property type="match status" value="1"/>
</dbReference>
<dbReference type="CDD" id="cd00496">
    <property type="entry name" value="PheRS_alpha_core"/>
    <property type="match status" value="1"/>
</dbReference>
<dbReference type="FunFam" id="3.30.70.380:FF:000002">
    <property type="entry name" value="phenylalanine--tRNA ligase, mitochondrial"/>
    <property type="match status" value="1"/>
</dbReference>
<dbReference type="InterPro" id="IPR036690">
    <property type="entry name" value="Fdx_antiC-bd_sf"/>
</dbReference>
<gene>
    <name evidence="15" type="ORF">NSCI0253_LOCUS38347</name>
</gene>
<accession>A0A7S1ASS4</accession>
<dbReference type="Pfam" id="PF01409">
    <property type="entry name" value="tRNA-synt_2d"/>
    <property type="match status" value="1"/>
</dbReference>
<dbReference type="InterPro" id="IPR045864">
    <property type="entry name" value="aa-tRNA-synth_II/BPL/LPL"/>
</dbReference>
<evidence type="ECO:0000259" key="13">
    <source>
        <dbReference type="PROSITE" id="PS50862"/>
    </source>
</evidence>
<dbReference type="GO" id="GO:0005759">
    <property type="term" value="C:mitochondrial matrix"/>
    <property type="evidence" value="ECO:0007669"/>
    <property type="project" value="UniProtKB-SubCell"/>
</dbReference>
<feature type="domain" description="Aminoacyl-transfer RNA synthetases class-II family profile" evidence="13">
    <location>
        <begin position="79"/>
        <end position="318"/>
    </location>
</feature>
<proteinExistence type="inferred from homology"/>
<dbReference type="GO" id="GO:0005524">
    <property type="term" value="F:ATP binding"/>
    <property type="evidence" value="ECO:0007669"/>
    <property type="project" value="UniProtKB-KW"/>
</dbReference>
<evidence type="ECO:0000256" key="3">
    <source>
        <dbReference type="ARBA" id="ARBA00012814"/>
    </source>
</evidence>
<dbReference type="Gene3D" id="3.30.930.10">
    <property type="entry name" value="Bira Bifunctional Protein, Domain 2"/>
    <property type="match status" value="2"/>
</dbReference>
<keyword evidence="10" id="KW-0030">Aminoacyl-tRNA synthetase</keyword>
<dbReference type="Pfam" id="PF03147">
    <property type="entry name" value="FDX-ACB"/>
    <property type="match status" value="1"/>
</dbReference>
<dbReference type="PANTHER" id="PTHR11538">
    <property type="entry name" value="PHENYLALANYL-TRNA SYNTHETASE"/>
    <property type="match status" value="1"/>
</dbReference>
<evidence type="ECO:0000313" key="15">
    <source>
        <dbReference type="EMBL" id="CAD8863992.1"/>
    </source>
</evidence>
<name>A0A7S1ASS4_NOCSC</name>
<evidence type="ECO:0000256" key="4">
    <source>
        <dbReference type="ARBA" id="ARBA00022598"/>
    </source>
</evidence>
<keyword evidence="9" id="KW-0496">Mitochondrion</keyword>
<dbReference type="EMBL" id="HBFQ01053930">
    <property type="protein sequence ID" value="CAD8863992.1"/>
    <property type="molecule type" value="Transcribed_RNA"/>
</dbReference>
<evidence type="ECO:0000256" key="6">
    <source>
        <dbReference type="ARBA" id="ARBA00022840"/>
    </source>
</evidence>
<evidence type="ECO:0000256" key="5">
    <source>
        <dbReference type="ARBA" id="ARBA00022741"/>
    </source>
</evidence>
<keyword evidence="6" id="KW-0067">ATP-binding</keyword>
<evidence type="ECO:0000259" key="14">
    <source>
        <dbReference type="PROSITE" id="PS51447"/>
    </source>
</evidence>
<dbReference type="InterPro" id="IPR005121">
    <property type="entry name" value="Fdx_antiC-bd"/>
</dbReference>
<keyword evidence="8" id="KW-0809">Transit peptide</keyword>
<dbReference type="Gene3D" id="3.30.70.380">
    <property type="entry name" value="Ferrodoxin-fold anticodon-binding domain"/>
    <property type="match status" value="1"/>
</dbReference>
<reference evidence="15" key="1">
    <citation type="submission" date="2021-01" db="EMBL/GenBank/DDBJ databases">
        <authorList>
            <person name="Corre E."/>
            <person name="Pelletier E."/>
            <person name="Niang G."/>
            <person name="Scheremetjew M."/>
            <person name="Finn R."/>
            <person name="Kale V."/>
            <person name="Holt S."/>
            <person name="Cochrane G."/>
            <person name="Meng A."/>
            <person name="Brown T."/>
            <person name="Cohen L."/>
        </authorList>
    </citation>
    <scope>NUCLEOTIDE SEQUENCE</scope>
</reference>
<keyword evidence="7" id="KW-0648">Protein biosynthesis</keyword>
<evidence type="ECO:0000256" key="9">
    <source>
        <dbReference type="ARBA" id="ARBA00023128"/>
    </source>
</evidence>
<dbReference type="SUPFAM" id="SSF54991">
    <property type="entry name" value="Anticodon-binding domain of PheRS"/>
    <property type="match status" value="1"/>
</dbReference>
<dbReference type="GO" id="GO:0004826">
    <property type="term" value="F:phenylalanine-tRNA ligase activity"/>
    <property type="evidence" value="ECO:0007669"/>
    <property type="project" value="UniProtKB-EC"/>
</dbReference>
<dbReference type="EC" id="6.1.1.20" evidence="3"/>
<dbReference type="InterPro" id="IPR006195">
    <property type="entry name" value="aa-tRNA-synth_II"/>
</dbReference>
<feature type="domain" description="FDX-ACB" evidence="14">
    <location>
        <begin position="320"/>
        <end position="411"/>
    </location>
</feature>
<dbReference type="AlphaFoldDB" id="A0A7S1ASS4"/>
<protein>
    <recommendedName>
        <fullName evidence="3">phenylalanine--tRNA ligase</fullName>
        <ecNumber evidence="3">6.1.1.20</ecNumber>
    </recommendedName>
    <alternativeName>
        <fullName evidence="11">Phenylalanyl-tRNA synthetase</fullName>
    </alternativeName>
</protein>
<dbReference type="SMART" id="SM00896">
    <property type="entry name" value="FDX-ACB"/>
    <property type="match status" value="1"/>
</dbReference>
<sequence length="411" mass="47239">MWFAVASAHTGGRLRFGVVVHVPQRVANRTISKSSAPSKAQPSKLLGFATDEKFNIPVSVQQKLGRHLINRTNHPLGILWSAVQAYMSSQDGPCRFFDREVPIVGTQQCFDDLLVHPEHPSRSPSDTYFVNRDMVLRTHTSAHQVQHMRLYPQVSAFLCAGDVFRRDEIDSSHYPIFHQCEGVRLFETAKLSAKDVEADLKRTLEGLAGHLFGITPGSRLMRWNDDYFPFTEPSFELEIFHNDSWIEVLGCGVIHREVLRNADLDPSEVHGWAFGLGLDRLAMVLFNIPDIRLFWSEDIRFLEQFDEDSFAKGIQFRPFSKYPPVSKDISAWLPDDFVENDLFEMIRDEGGDQVERVEVVDAFTHPKTKRSSKLFRVTWRDMSRTLTHAEVNDMHSKVLERVVDELRLELR</sequence>
<comment type="catalytic activity">
    <reaction evidence="12">
        <text>tRNA(Phe) + L-phenylalanine + ATP = L-phenylalanyl-tRNA(Phe) + AMP + diphosphate + H(+)</text>
        <dbReference type="Rhea" id="RHEA:19413"/>
        <dbReference type="Rhea" id="RHEA-COMP:9668"/>
        <dbReference type="Rhea" id="RHEA-COMP:9699"/>
        <dbReference type="ChEBI" id="CHEBI:15378"/>
        <dbReference type="ChEBI" id="CHEBI:30616"/>
        <dbReference type="ChEBI" id="CHEBI:33019"/>
        <dbReference type="ChEBI" id="CHEBI:58095"/>
        <dbReference type="ChEBI" id="CHEBI:78442"/>
        <dbReference type="ChEBI" id="CHEBI:78531"/>
        <dbReference type="ChEBI" id="CHEBI:456215"/>
        <dbReference type="EC" id="6.1.1.20"/>
    </reaction>
</comment>
<evidence type="ECO:0000256" key="1">
    <source>
        <dbReference type="ARBA" id="ARBA00004305"/>
    </source>
</evidence>
<evidence type="ECO:0000256" key="2">
    <source>
        <dbReference type="ARBA" id="ARBA00008226"/>
    </source>
</evidence>
<comment type="subcellular location">
    <subcellularLocation>
        <location evidence="1">Mitochondrion matrix</location>
    </subcellularLocation>
</comment>
<dbReference type="GO" id="GO:0006432">
    <property type="term" value="P:phenylalanyl-tRNA aminoacylation"/>
    <property type="evidence" value="ECO:0007669"/>
    <property type="project" value="TreeGrafter"/>
</dbReference>
<evidence type="ECO:0000256" key="7">
    <source>
        <dbReference type="ARBA" id="ARBA00022917"/>
    </source>
</evidence>
<organism evidence="15">
    <name type="scientific">Noctiluca scintillans</name>
    <name type="common">Sea sparkle</name>
    <name type="synonym">Red tide dinoflagellate</name>
    <dbReference type="NCBI Taxonomy" id="2966"/>
    <lineage>
        <taxon>Eukaryota</taxon>
        <taxon>Sar</taxon>
        <taxon>Alveolata</taxon>
        <taxon>Dinophyceae</taxon>
        <taxon>Noctilucales</taxon>
        <taxon>Noctilucaceae</taxon>
        <taxon>Noctiluca</taxon>
    </lineage>
</organism>
<dbReference type="PANTHER" id="PTHR11538:SF41">
    <property type="entry name" value="PHENYLALANINE--TRNA LIGASE, MITOCHONDRIAL"/>
    <property type="match status" value="1"/>
</dbReference>
<keyword evidence="4" id="KW-0436">Ligase</keyword>
<evidence type="ECO:0000256" key="8">
    <source>
        <dbReference type="ARBA" id="ARBA00022946"/>
    </source>
</evidence>
<evidence type="ECO:0000256" key="11">
    <source>
        <dbReference type="ARBA" id="ARBA00031194"/>
    </source>
</evidence>
<dbReference type="InterPro" id="IPR002319">
    <property type="entry name" value="Phenylalanyl-tRNA_Synthase"/>
</dbReference>
<comment type="similarity">
    <text evidence="2">Belongs to the class-II aminoacyl-tRNA synthetase family.</text>
</comment>
<dbReference type="PROSITE" id="PS50862">
    <property type="entry name" value="AA_TRNA_LIGASE_II"/>
    <property type="match status" value="1"/>
</dbReference>
<dbReference type="GO" id="GO:0000049">
    <property type="term" value="F:tRNA binding"/>
    <property type="evidence" value="ECO:0007669"/>
    <property type="project" value="InterPro"/>
</dbReference>